<feature type="transmembrane region" description="Helical" evidence="1">
    <location>
        <begin position="121"/>
        <end position="138"/>
    </location>
</feature>
<reference evidence="3 5" key="2">
    <citation type="submission" date="2014-01" db="EMBL/GenBank/DDBJ databases">
        <title>Draft genome sequencing of Bacillus alcalophilus CGMCC 1.3604.</title>
        <authorList>
            <person name="Yang J."/>
            <person name="Diao L."/>
            <person name="Yang S."/>
        </authorList>
    </citation>
    <scope>NUCLEOTIDE SEQUENCE [LARGE SCALE GENOMIC DNA]</scope>
    <source>
        <strain evidence="3 5">CGMCC 1.3604</strain>
    </source>
</reference>
<gene>
    <name evidence="3" type="ORF">AJ85_04130</name>
    <name evidence="2" type="ORF">BALCAV_0204600</name>
</gene>
<dbReference type="Proteomes" id="UP000002754">
    <property type="component" value="Unassembled WGS sequence"/>
</dbReference>
<dbReference type="EMBL" id="JALP01000061">
    <property type="protein sequence ID" value="THG91632.1"/>
    <property type="molecule type" value="Genomic_DNA"/>
</dbReference>
<evidence type="ECO:0000256" key="1">
    <source>
        <dbReference type="SAM" id="Phobius"/>
    </source>
</evidence>
<dbReference type="RefSeq" id="WP_003323971.1">
    <property type="nucleotide sequence ID" value="NZ_ALPT02000011.1"/>
</dbReference>
<feature type="transmembrane region" description="Helical" evidence="1">
    <location>
        <begin position="58"/>
        <end position="77"/>
    </location>
</feature>
<keyword evidence="1" id="KW-0812">Transmembrane</keyword>
<feature type="transmembrane region" description="Helical" evidence="1">
    <location>
        <begin position="144"/>
        <end position="161"/>
    </location>
</feature>
<name>A0A094WNF3_ALKAL</name>
<keyword evidence="4" id="KW-1185">Reference proteome</keyword>
<reference evidence="2 4" key="1">
    <citation type="journal article" date="2014" name="Genome Announc.">
        <title>Draft Genome Sequence of Bacillus alcalophilus AV1934, a Classic Alkaliphile Isolated from Human Feces in 1934.</title>
        <authorList>
            <person name="Attie O."/>
            <person name="Jayaprakash A."/>
            <person name="Shah H."/>
            <person name="Paulsen I.T."/>
            <person name="Morino M."/>
            <person name="Takahashi Y."/>
            <person name="Narumi I."/>
            <person name="Sachidanandam R."/>
            <person name="Satoh K."/>
            <person name="Ito M."/>
            <person name="Krulwich T.A."/>
        </authorList>
    </citation>
    <scope>NUCLEOTIDE SEQUENCE [LARGE SCALE GENOMIC DNA]</scope>
    <source>
        <strain evidence="2 4">AV1934</strain>
    </source>
</reference>
<accession>A0A094WNF3</accession>
<proteinExistence type="predicted"/>
<dbReference type="eggNOG" id="ENOG5032PXH">
    <property type="taxonomic scope" value="Bacteria"/>
</dbReference>
<keyword evidence="1" id="KW-1133">Transmembrane helix</keyword>
<evidence type="ECO:0000313" key="5">
    <source>
        <dbReference type="Proteomes" id="UP000297014"/>
    </source>
</evidence>
<protein>
    <submittedName>
        <fullName evidence="2">Uncharacterized protein</fullName>
    </submittedName>
</protein>
<dbReference type="STRING" id="1218173.BALCAV_0204600"/>
<evidence type="ECO:0000313" key="2">
    <source>
        <dbReference type="EMBL" id="KGA98366.1"/>
    </source>
</evidence>
<dbReference type="OrthoDB" id="2426546at2"/>
<sequence>MKLSDFRVQIPLWNAVLMIFLMIFMYGVVYYTDIFFYRMDEFVQIIDGEVVTNWNIPALYAIIIGFVLITLFLIIYATRIIKHNNENPSQKIDALSLIKQAEFLEDDEMLQKVTERATKKVYILYTQAVPLLIMLMMFPLNRYFFITFGFLIIIAHNLIFYRDVYKYIKGTYKFSHQNKKAPQKRVTKKPVIITTVAVLLIISSLVTFRLFQIHQNQEENLAKFEACLNEGATAIYQTESLFSLSTVTCEKEDY</sequence>
<feature type="transmembrane region" description="Helical" evidence="1">
    <location>
        <begin position="190"/>
        <end position="211"/>
    </location>
</feature>
<keyword evidence="1" id="KW-0472">Membrane</keyword>
<dbReference type="AlphaFoldDB" id="A0A094WNF3"/>
<dbReference type="EMBL" id="ALPT02000011">
    <property type="protein sequence ID" value="KGA98366.1"/>
    <property type="molecule type" value="Genomic_DNA"/>
</dbReference>
<comment type="caution">
    <text evidence="2">The sequence shown here is derived from an EMBL/GenBank/DDBJ whole genome shotgun (WGS) entry which is preliminary data.</text>
</comment>
<dbReference type="Proteomes" id="UP000297014">
    <property type="component" value="Unassembled WGS sequence"/>
</dbReference>
<evidence type="ECO:0000313" key="3">
    <source>
        <dbReference type="EMBL" id="THG91632.1"/>
    </source>
</evidence>
<organism evidence="2 4">
    <name type="scientific">Alkalihalobacillus alcalophilus ATCC 27647 = CGMCC 1.3604</name>
    <dbReference type="NCBI Taxonomy" id="1218173"/>
    <lineage>
        <taxon>Bacteria</taxon>
        <taxon>Bacillati</taxon>
        <taxon>Bacillota</taxon>
        <taxon>Bacilli</taxon>
        <taxon>Bacillales</taxon>
        <taxon>Bacillaceae</taxon>
        <taxon>Alkalihalobacillus</taxon>
    </lineage>
</organism>
<feature type="transmembrane region" description="Helical" evidence="1">
    <location>
        <begin position="12"/>
        <end position="32"/>
    </location>
</feature>
<evidence type="ECO:0000313" key="4">
    <source>
        <dbReference type="Proteomes" id="UP000002754"/>
    </source>
</evidence>